<keyword evidence="2" id="KW-1185">Reference proteome</keyword>
<dbReference type="SUPFAM" id="SSF53254">
    <property type="entry name" value="Phosphoglycerate mutase-like"/>
    <property type="match status" value="1"/>
</dbReference>
<dbReference type="PANTHER" id="PTHR48100">
    <property type="entry name" value="BROAD-SPECIFICITY PHOSPHATASE YOR283W-RELATED"/>
    <property type="match status" value="1"/>
</dbReference>
<proteinExistence type="predicted"/>
<dbReference type="Gene3D" id="3.40.50.1240">
    <property type="entry name" value="Phosphoglycerate mutase-like"/>
    <property type="match status" value="1"/>
</dbReference>
<dbReference type="EMBL" id="PHIG01000018">
    <property type="protein sequence ID" value="PJK30739.1"/>
    <property type="molecule type" value="Genomic_DNA"/>
</dbReference>
<evidence type="ECO:0000313" key="2">
    <source>
        <dbReference type="Proteomes" id="UP000229498"/>
    </source>
</evidence>
<dbReference type="GO" id="GO:0005737">
    <property type="term" value="C:cytoplasm"/>
    <property type="evidence" value="ECO:0007669"/>
    <property type="project" value="TreeGrafter"/>
</dbReference>
<name>A0A2M9G4U0_9PROT</name>
<comment type="caution">
    <text evidence="1">The sequence shown here is derived from an EMBL/GenBank/DDBJ whole genome shotgun (WGS) entry which is preliminary data.</text>
</comment>
<dbReference type="InterPro" id="IPR029033">
    <property type="entry name" value="His_PPase_superfam"/>
</dbReference>
<dbReference type="RefSeq" id="WP_109794211.1">
    <property type="nucleotide sequence ID" value="NZ_PHIG01000018.1"/>
</dbReference>
<organism evidence="1 2">
    <name type="scientific">Minwuia thermotolerans</name>
    <dbReference type="NCBI Taxonomy" id="2056226"/>
    <lineage>
        <taxon>Bacteria</taxon>
        <taxon>Pseudomonadati</taxon>
        <taxon>Pseudomonadota</taxon>
        <taxon>Alphaproteobacteria</taxon>
        <taxon>Minwuiales</taxon>
        <taxon>Minwuiaceae</taxon>
        <taxon>Minwuia</taxon>
    </lineage>
</organism>
<dbReference type="GO" id="GO:0016791">
    <property type="term" value="F:phosphatase activity"/>
    <property type="evidence" value="ECO:0007669"/>
    <property type="project" value="TreeGrafter"/>
</dbReference>
<dbReference type="AlphaFoldDB" id="A0A2M9G4U0"/>
<dbReference type="InterPro" id="IPR013078">
    <property type="entry name" value="His_Pase_superF_clade-1"/>
</dbReference>
<dbReference type="CDD" id="cd07067">
    <property type="entry name" value="HP_PGM_like"/>
    <property type="match status" value="1"/>
</dbReference>
<sequence length="196" mass="20595">MSGTAARFLWIRHAPSAGAEGRWTGRRSDPHAVLPAPAELGPLWDACSGIDHVVTSPLRRARETAGALFPEHAPRIVEALAEQDFGAWDGRAYADASMPPGLDAAGIAGFRPPGGESFADLLERVRPAIAGLAETHADRRLAVVAHGGVIRAALAMAMHADAFSAVAFDIAPLSLTSITLFEDGAARIDHVNRVVV</sequence>
<dbReference type="SMART" id="SM00855">
    <property type="entry name" value="PGAM"/>
    <property type="match status" value="1"/>
</dbReference>
<dbReference type="PANTHER" id="PTHR48100:SF1">
    <property type="entry name" value="HISTIDINE PHOSPHATASE FAMILY PROTEIN-RELATED"/>
    <property type="match status" value="1"/>
</dbReference>
<evidence type="ECO:0000313" key="1">
    <source>
        <dbReference type="EMBL" id="PJK30739.1"/>
    </source>
</evidence>
<dbReference type="OrthoDB" id="8347407at2"/>
<accession>A0A2M9G4U0</accession>
<dbReference type="InterPro" id="IPR050275">
    <property type="entry name" value="PGM_Phosphatase"/>
</dbReference>
<dbReference type="Pfam" id="PF00300">
    <property type="entry name" value="His_Phos_1"/>
    <property type="match status" value="1"/>
</dbReference>
<dbReference type="Proteomes" id="UP000229498">
    <property type="component" value="Unassembled WGS sequence"/>
</dbReference>
<protein>
    <submittedName>
        <fullName evidence="1">Phosphoglycerate mutase</fullName>
    </submittedName>
</protein>
<reference evidence="1 2" key="1">
    <citation type="submission" date="2017-11" db="EMBL/GenBank/DDBJ databases">
        <title>Draft genome sequence of Rhizobiales bacterium SY3-13.</title>
        <authorList>
            <person name="Sun C."/>
        </authorList>
    </citation>
    <scope>NUCLEOTIDE SEQUENCE [LARGE SCALE GENOMIC DNA]</scope>
    <source>
        <strain evidence="1 2">SY3-13</strain>
    </source>
</reference>
<gene>
    <name evidence="1" type="ORF">CVT23_05050</name>
</gene>